<organism evidence="6 7">
    <name type="scientific">Rubinisphaera brasiliensis (strain ATCC 49424 / DSM 5305 / JCM 21570 / IAM 15109 / NBRC 103401 / IFAM 1448)</name>
    <name type="common">Planctomyces brasiliensis</name>
    <dbReference type="NCBI Taxonomy" id="756272"/>
    <lineage>
        <taxon>Bacteria</taxon>
        <taxon>Pseudomonadati</taxon>
        <taxon>Planctomycetota</taxon>
        <taxon>Planctomycetia</taxon>
        <taxon>Planctomycetales</taxon>
        <taxon>Planctomycetaceae</taxon>
        <taxon>Rubinisphaera</taxon>
    </lineage>
</organism>
<feature type="transmembrane region" description="Helical" evidence="4">
    <location>
        <begin position="296"/>
        <end position="315"/>
    </location>
</feature>
<keyword evidence="2" id="KW-0328">Glycosyltransferase</keyword>
<feature type="transmembrane region" description="Helical" evidence="4">
    <location>
        <begin position="322"/>
        <end position="340"/>
    </location>
</feature>
<dbReference type="PANTHER" id="PTHR43630">
    <property type="entry name" value="POLY-BETA-1,6-N-ACETYL-D-GLUCOSAMINE SYNTHASE"/>
    <property type="match status" value="1"/>
</dbReference>
<name>F0SFW2_RUBBR</name>
<dbReference type="GO" id="GO:0016757">
    <property type="term" value="F:glycosyltransferase activity"/>
    <property type="evidence" value="ECO:0007669"/>
    <property type="project" value="UniProtKB-KW"/>
</dbReference>
<feature type="transmembrane region" description="Helical" evidence="4">
    <location>
        <begin position="269"/>
        <end position="290"/>
    </location>
</feature>
<dbReference type="HOGENOM" id="CLU_046109_0_0_0"/>
<dbReference type="SUPFAM" id="SSF53448">
    <property type="entry name" value="Nucleotide-diphospho-sugar transferases"/>
    <property type="match status" value="1"/>
</dbReference>
<evidence type="ECO:0000313" key="6">
    <source>
        <dbReference type="EMBL" id="ADY61569.1"/>
    </source>
</evidence>
<evidence type="ECO:0000256" key="2">
    <source>
        <dbReference type="ARBA" id="ARBA00022676"/>
    </source>
</evidence>
<evidence type="ECO:0000256" key="1">
    <source>
        <dbReference type="ARBA" id="ARBA00006739"/>
    </source>
</evidence>
<comment type="similarity">
    <text evidence="1">Belongs to the glycosyltransferase 2 family.</text>
</comment>
<evidence type="ECO:0000313" key="7">
    <source>
        <dbReference type="Proteomes" id="UP000006860"/>
    </source>
</evidence>
<keyword evidence="4" id="KW-0472">Membrane</keyword>
<dbReference type="CDD" id="cd06439">
    <property type="entry name" value="CESA_like_1"/>
    <property type="match status" value="1"/>
</dbReference>
<keyword evidence="4" id="KW-0812">Transmembrane</keyword>
<dbReference type="Proteomes" id="UP000006860">
    <property type="component" value="Chromosome"/>
</dbReference>
<feature type="transmembrane region" description="Helical" evidence="4">
    <location>
        <begin position="352"/>
        <end position="372"/>
    </location>
</feature>
<dbReference type="KEGG" id="pbs:Plabr_3992"/>
<dbReference type="EMBL" id="CP002546">
    <property type="protein sequence ID" value="ADY61569.1"/>
    <property type="molecule type" value="Genomic_DNA"/>
</dbReference>
<dbReference type="InterPro" id="IPR001173">
    <property type="entry name" value="Glyco_trans_2-like"/>
</dbReference>
<reference evidence="7" key="1">
    <citation type="submission" date="2011-02" db="EMBL/GenBank/DDBJ databases">
        <title>The complete genome of Planctomyces brasiliensis DSM 5305.</title>
        <authorList>
            <person name="Lucas S."/>
            <person name="Copeland A."/>
            <person name="Lapidus A."/>
            <person name="Bruce D."/>
            <person name="Goodwin L."/>
            <person name="Pitluck S."/>
            <person name="Kyrpides N."/>
            <person name="Mavromatis K."/>
            <person name="Pagani I."/>
            <person name="Ivanova N."/>
            <person name="Ovchinnikova G."/>
            <person name="Lu M."/>
            <person name="Detter J.C."/>
            <person name="Han C."/>
            <person name="Land M."/>
            <person name="Hauser L."/>
            <person name="Markowitz V."/>
            <person name="Cheng J.-F."/>
            <person name="Hugenholtz P."/>
            <person name="Woyke T."/>
            <person name="Wu D."/>
            <person name="Tindall B."/>
            <person name="Pomrenke H.G."/>
            <person name="Brambilla E."/>
            <person name="Klenk H.-P."/>
            <person name="Eisen J.A."/>
        </authorList>
    </citation>
    <scope>NUCLEOTIDE SEQUENCE [LARGE SCALE GENOMIC DNA]</scope>
    <source>
        <strain evidence="7">ATCC 49424 / DSM 5305 / JCM 21570 / NBRC 103401 / IFAM 1448</strain>
    </source>
</reference>
<accession>F0SFW2</accession>
<sequence length="401" mass="44589">MLVVAVLCWMSVGLIVYSYFLYPVMLAVVSRFKRNATSATLSEEEPSWPKVSLVIAAYREESVIAERLQNALAMDYPADKLEILIGVDGDLDGTGRIVSEIEDPRVRLLQYPERRGKASVLNDSVPQASGEIVLLSDANTFWDANAVKQLVRHFADEQVGGVCGRLILTDAETGKNVDGYYWRYENWIKNKEGEIGALLGANGAIYALRKSLYEPIPPHTIVDDFLIGMRVHRARKRFLYDKTAIAREETAPSIDDEFRRRTRIGAGNFQSLCWLGRLLLPDFGVISWAFWSHKVLRWICPLLMVLALVSSAILAEQPVFRGLLVAQGVFYASAIVGHVLPLPGKLASIGRLAWMFVMMNVALGVGFFRWVFRTQKATWKRTERSAGGSAGGPFACSAAAK</sequence>
<dbReference type="AlphaFoldDB" id="F0SFW2"/>
<evidence type="ECO:0000259" key="5">
    <source>
        <dbReference type="Pfam" id="PF00535"/>
    </source>
</evidence>
<keyword evidence="4" id="KW-1133">Transmembrane helix</keyword>
<dbReference type="RefSeq" id="WP_013630286.1">
    <property type="nucleotide sequence ID" value="NC_015174.1"/>
</dbReference>
<keyword evidence="3 6" id="KW-0808">Transferase</keyword>
<evidence type="ECO:0000256" key="3">
    <source>
        <dbReference type="ARBA" id="ARBA00022679"/>
    </source>
</evidence>
<dbReference type="STRING" id="756272.Plabr_3992"/>
<dbReference type="InterPro" id="IPR029044">
    <property type="entry name" value="Nucleotide-diphossugar_trans"/>
</dbReference>
<proteinExistence type="inferred from homology"/>
<dbReference type="eggNOG" id="COG1215">
    <property type="taxonomic scope" value="Bacteria"/>
</dbReference>
<evidence type="ECO:0000256" key="4">
    <source>
        <dbReference type="SAM" id="Phobius"/>
    </source>
</evidence>
<protein>
    <submittedName>
        <fullName evidence="6">Glycosyl transferase family 2</fullName>
    </submittedName>
</protein>
<keyword evidence="7" id="KW-1185">Reference proteome</keyword>
<gene>
    <name evidence="6" type="ordered locus">Plabr_3992</name>
</gene>
<feature type="transmembrane region" description="Helical" evidence="4">
    <location>
        <begin position="6"/>
        <end position="29"/>
    </location>
</feature>
<dbReference type="Gene3D" id="3.90.550.10">
    <property type="entry name" value="Spore Coat Polysaccharide Biosynthesis Protein SpsA, Chain A"/>
    <property type="match status" value="1"/>
</dbReference>
<dbReference type="PANTHER" id="PTHR43630:SF1">
    <property type="entry name" value="POLY-BETA-1,6-N-ACETYL-D-GLUCOSAMINE SYNTHASE"/>
    <property type="match status" value="1"/>
</dbReference>
<dbReference type="OrthoDB" id="9766299at2"/>
<feature type="domain" description="Glycosyltransferase 2-like" evidence="5">
    <location>
        <begin position="52"/>
        <end position="181"/>
    </location>
</feature>
<dbReference type="Pfam" id="PF00535">
    <property type="entry name" value="Glycos_transf_2"/>
    <property type="match status" value="1"/>
</dbReference>